<comment type="similarity">
    <text evidence="2 10">Belongs to the cation transport ATPase (P-type) (TC 3.A.3) family. Type IB subfamily.</text>
</comment>
<evidence type="ECO:0000256" key="1">
    <source>
        <dbReference type="ARBA" id="ARBA00004370"/>
    </source>
</evidence>
<dbReference type="SFLD" id="SFLDS00003">
    <property type="entry name" value="Haloacid_Dehalogenase"/>
    <property type="match status" value="1"/>
</dbReference>
<dbReference type="InterPro" id="IPR023298">
    <property type="entry name" value="ATPase_P-typ_TM_dom_sf"/>
</dbReference>
<keyword evidence="7 10" id="KW-0472">Membrane</keyword>
<evidence type="ECO:0000256" key="2">
    <source>
        <dbReference type="ARBA" id="ARBA00006024"/>
    </source>
</evidence>
<dbReference type="NCBIfam" id="TIGR01525">
    <property type="entry name" value="ATPase-IB_hvy"/>
    <property type="match status" value="1"/>
</dbReference>
<keyword evidence="3 10" id="KW-0812">Transmembrane</keyword>
<reference evidence="13" key="1">
    <citation type="submission" date="2014-10" db="EMBL/GenBank/DDBJ databases">
        <authorList>
            <person name="Kuske C.R."/>
            <person name="Challacombe J.F."/>
            <person name="Daligault H.E."/>
            <person name="Davenport K.W."/>
            <person name="Johnson S.L."/>
            <person name="Siddaramappa S."/>
            <person name="Petersen J.M."/>
        </authorList>
    </citation>
    <scope>NUCLEOTIDE SEQUENCE [LARGE SCALE GENOMIC DNA]</scope>
    <source>
        <strain evidence="13">CA97-1460</strain>
    </source>
</reference>
<dbReference type="SFLD" id="SFLDG00002">
    <property type="entry name" value="C1.7:_P-type_atpase_like"/>
    <property type="match status" value="1"/>
</dbReference>
<dbReference type="SUPFAM" id="SSF56784">
    <property type="entry name" value="HAD-like"/>
    <property type="match status" value="1"/>
</dbReference>
<dbReference type="STRING" id="1542390.KX01_727"/>
<keyword evidence="10" id="KW-0067">ATP-binding</keyword>
<evidence type="ECO:0000256" key="6">
    <source>
        <dbReference type="ARBA" id="ARBA00022989"/>
    </source>
</evidence>
<dbReference type="InterPro" id="IPR023299">
    <property type="entry name" value="ATPase_P-typ_cyto_dom_N"/>
</dbReference>
<dbReference type="Pfam" id="PF00702">
    <property type="entry name" value="Hydrolase"/>
    <property type="match status" value="1"/>
</dbReference>
<dbReference type="RefSeq" id="WP_071663688.1">
    <property type="nucleotide sequence ID" value="NZ_CP009654.1"/>
</dbReference>
<feature type="transmembrane region" description="Helical" evidence="10">
    <location>
        <begin position="189"/>
        <end position="206"/>
    </location>
</feature>
<dbReference type="InterPro" id="IPR059000">
    <property type="entry name" value="ATPase_P-type_domA"/>
</dbReference>
<dbReference type="InterPro" id="IPR008250">
    <property type="entry name" value="ATPase_P-typ_transduc_dom_A_sf"/>
</dbReference>
<feature type="transmembrane region" description="Helical" evidence="10">
    <location>
        <begin position="706"/>
        <end position="724"/>
    </location>
</feature>
<dbReference type="OrthoDB" id="9814270at2"/>
<dbReference type="KEGG" id="frc:KX01_727"/>
<comment type="subcellular location">
    <subcellularLocation>
        <location evidence="10">Cell membrane</location>
    </subcellularLocation>
    <subcellularLocation>
        <location evidence="1">Membrane</location>
    </subcellularLocation>
</comment>
<dbReference type="SUPFAM" id="SSF81653">
    <property type="entry name" value="Calcium ATPase, transduction domain A"/>
    <property type="match status" value="1"/>
</dbReference>
<feature type="domain" description="P-type ATPase A" evidence="11">
    <location>
        <begin position="218"/>
        <end position="320"/>
    </location>
</feature>
<dbReference type="EMBL" id="CP009654">
    <property type="protein sequence ID" value="APC97996.1"/>
    <property type="molecule type" value="Genomic_DNA"/>
</dbReference>
<dbReference type="EC" id="7.2.2.12" evidence="8"/>
<dbReference type="InterPro" id="IPR051014">
    <property type="entry name" value="Cation_Transport_ATPase_IB"/>
</dbReference>
<dbReference type="FunFam" id="2.70.150.10:FF:000002">
    <property type="entry name" value="Copper-transporting ATPase 1, putative"/>
    <property type="match status" value="1"/>
</dbReference>
<dbReference type="GO" id="GO:0005886">
    <property type="term" value="C:plasma membrane"/>
    <property type="evidence" value="ECO:0007669"/>
    <property type="project" value="UniProtKB-SubCell"/>
</dbReference>
<dbReference type="InterPro" id="IPR036412">
    <property type="entry name" value="HAD-like_sf"/>
</dbReference>
<dbReference type="Gene3D" id="2.70.150.10">
    <property type="entry name" value="Calcium-transporting ATPase, cytoplasmic transduction domain A"/>
    <property type="match status" value="1"/>
</dbReference>
<dbReference type="GO" id="GO:0016463">
    <property type="term" value="F:P-type zinc transporter activity"/>
    <property type="evidence" value="ECO:0007669"/>
    <property type="project" value="UniProtKB-EC"/>
</dbReference>
<keyword evidence="5" id="KW-1278">Translocase</keyword>
<evidence type="ECO:0000256" key="10">
    <source>
        <dbReference type="RuleBase" id="RU362081"/>
    </source>
</evidence>
<dbReference type="SFLD" id="SFLDF00027">
    <property type="entry name" value="p-type_atpase"/>
    <property type="match status" value="1"/>
</dbReference>
<evidence type="ECO:0000256" key="8">
    <source>
        <dbReference type="ARBA" id="ARBA00039097"/>
    </source>
</evidence>
<dbReference type="Pfam" id="PF00122">
    <property type="entry name" value="E1-E2_ATPase"/>
    <property type="match status" value="1"/>
</dbReference>
<dbReference type="PANTHER" id="PTHR48085">
    <property type="entry name" value="CADMIUM/ZINC-TRANSPORTING ATPASE HMA2-RELATED"/>
    <property type="match status" value="1"/>
</dbReference>
<organism evidence="12 13">
    <name type="scientific">Francisella frigiditurris</name>
    <dbReference type="NCBI Taxonomy" id="1542390"/>
    <lineage>
        <taxon>Bacteria</taxon>
        <taxon>Pseudomonadati</taxon>
        <taxon>Pseudomonadota</taxon>
        <taxon>Gammaproteobacteria</taxon>
        <taxon>Thiotrichales</taxon>
        <taxon>Francisellaceae</taxon>
        <taxon>Francisella</taxon>
    </lineage>
</organism>
<proteinExistence type="inferred from homology"/>
<dbReference type="InterPro" id="IPR027256">
    <property type="entry name" value="P-typ_ATPase_IB"/>
</dbReference>
<evidence type="ECO:0000313" key="13">
    <source>
        <dbReference type="Proteomes" id="UP000182521"/>
    </source>
</evidence>
<keyword evidence="10" id="KW-0547">Nucleotide-binding</keyword>
<evidence type="ECO:0000256" key="5">
    <source>
        <dbReference type="ARBA" id="ARBA00022967"/>
    </source>
</evidence>
<dbReference type="GO" id="GO:0046872">
    <property type="term" value="F:metal ion binding"/>
    <property type="evidence" value="ECO:0007669"/>
    <property type="project" value="UniProtKB-KW"/>
</dbReference>
<feature type="transmembrane region" description="Helical" evidence="10">
    <location>
        <begin position="681"/>
        <end position="700"/>
    </location>
</feature>
<sequence length="727" mass="79237">MSGTKNYLSFKVYGLDCVEEVNIIKKALAKNVPEDQLQFDLLNSKLLIEQSPNNQISAKEIVALIKKSGLKATTWDEHIKNNDENQSFWKRHLRLITTLFSGLFIVAAYLYHGFLHGFVHALVVGESSATEAFPIVSQVFYLLAIISGSWFVFPKAWAALKRFDADMNLLMVIAIVCAVAIGQWFEASIVSFLFAFSLSLESWSVGNARSAITKLITLTPDKALVYCCHDKEFEEKPISEINIGRRVLIKPGERVALDGEVIKGSSFLNQAPITGESMPIQKQVGDTVFAGSINGNGTIEIKTTKTAEDSSVAKIIQAIEHAQSKRSESEKWVDRFARVYTPAMLILAILIAIVPSLFLGGAWLSWIYEALVILVIACPCALVISTPISIVSSLASAARNGVLIKGGTFIEIPAKLKAIAFDKTGTLTQGKPSVREVITNNISEEELIKIAGSLEKNTDHPIAEAILNYSKEHNIGLVDSDDTKVISGKGVSGKVEGKEYWLGSHVFSHEKQLCENSSMHEKAVKLENLGHTLIFVGNDKEIIGIIAVQDALKENIQIILNNLRELGIEQTVMLTGDNSGTAKALGKQSGIDKVYAELLPENKVSKVEELVEQYKEVAMVGDGINDAPALARSNLGIAMGAIGSDVAIETADVALMSDDLSKLPWLIKHSKRTVNIIKQNIIFAITIKALFITLAIAGVATLWMAIVADMGATLVVIMNALRLLKIK</sequence>
<dbReference type="InterPro" id="IPR044492">
    <property type="entry name" value="P_typ_ATPase_HD_dom"/>
</dbReference>
<dbReference type="NCBIfam" id="TIGR01494">
    <property type="entry name" value="ATPase_P-type"/>
    <property type="match status" value="1"/>
</dbReference>
<keyword evidence="10" id="KW-1003">Cell membrane</keyword>
<accession>A0A1J0KWJ1</accession>
<dbReference type="SUPFAM" id="SSF81665">
    <property type="entry name" value="Calcium ATPase, transmembrane domain M"/>
    <property type="match status" value="1"/>
</dbReference>
<keyword evidence="12" id="KW-0378">Hydrolase</keyword>
<feature type="transmembrane region" description="Helical" evidence="10">
    <location>
        <begin position="132"/>
        <end position="153"/>
    </location>
</feature>
<dbReference type="InterPro" id="IPR001757">
    <property type="entry name" value="P_typ_ATPase"/>
</dbReference>
<protein>
    <recommendedName>
        <fullName evidence="8">P-type Zn(2+) transporter</fullName>
        <ecNumber evidence="8">7.2.2.12</ecNumber>
    </recommendedName>
</protein>
<dbReference type="GO" id="GO:0005524">
    <property type="term" value="F:ATP binding"/>
    <property type="evidence" value="ECO:0007669"/>
    <property type="project" value="UniProtKB-UniRule"/>
</dbReference>
<dbReference type="PROSITE" id="PS00154">
    <property type="entry name" value="ATPASE_E1_E2"/>
    <property type="match status" value="1"/>
</dbReference>
<dbReference type="PRINTS" id="PR00941">
    <property type="entry name" value="CDATPASE"/>
</dbReference>
<dbReference type="InterPro" id="IPR023214">
    <property type="entry name" value="HAD_sf"/>
</dbReference>
<evidence type="ECO:0000313" key="12">
    <source>
        <dbReference type="EMBL" id="APC97996.1"/>
    </source>
</evidence>
<feature type="transmembrane region" description="Helical" evidence="10">
    <location>
        <begin position="370"/>
        <end position="395"/>
    </location>
</feature>
<evidence type="ECO:0000259" key="11">
    <source>
        <dbReference type="Pfam" id="PF00122"/>
    </source>
</evidence>
<dbReference type="GO" id="GO:0016887">
    <property type="term" value="F:ATP hydrolysis activity"/>
    <property type="evidence" value="ECO:0007669"/>
    <property type="project" value="InterPro"/>
</dbReference>
<dbReference type="Gene3D" id="3.40.50.1000">
    <property type="entry name" value="HAD superfamily/HAD-like"/>
    <property type="match status" value="1"/>
</dbReference>
<evidence type="ECO:0000256" key="4">
    <source>
        <dbReference type="ARBA" id="ARBA00022723"/>
    </source>
</evidence>
<dbReference type="NCBIfam" id="TIGR01511">
    <property type="entry name" value="ATPase-IB1_Cu"/>
    <property type="match status" value="1"/>
</dbReference>
<dbReference type="Gene3D" id="3.40.1110.10">
    <property type="entry name" value="Calcium-transporting ATPase, cytoplasmic domain N"/>
    <property type="match status" value="1"/>
</dbReference>
<feature type="transmembrane region" description="Helical" evidence="10">
    <location>
        <begin position="165"/>
        <end position="183"/>
    </location>
</feature>
<dbReference type="InterPro" id="IPR036163">
    <property type="entry name" value="HMA_dom_sf"/>
</dbReference>
<dbReference type="Proteomes" id="UP000182521">
    <property type="component" value="Chromosome"/>
</dbReference>
<keyword evidence="6 10" id="KW-1133">Transmembrane helix</keyword>
<keyword evidence="4 10" id="KW-0479">Metal-binding</keyword>
<evidence type="ECO:0000256" key="7">
    <source>
        <dbReference type="ARBA" id="ARBA00023136"/>
    </source>
</evidence>
<dbReference type="AlphaFoldDB" id="A0A1J0KWJ1"/>
<dbReference type="PANTHER" id="PTHR48085:SF5">
    <property type="entry name" value="CADMIUM_ZINC-TRANSPORTING ATPASE HMA4-RELATED"/>
    <property type="match status" value="1"/>
</dbReference>
<comment type="catalytic activity">
    <reaction evidence="9">
        <text>Zn(2+)(in) + ATP + H2O = Zn(2+)(out) + ADP + phosphate + H(+)</text>
        <dbReference type="Rhea" id="RHEA:20621"/>
        <dbReference type="ChEBI" id="CHEBI:15377"/>
        <dbReference type="ChEBI" id="CHEBI:15378"/>
        <dbReference type="ChEBI" id="CHEBI:29105"/>
        <dbReference type="ChEBI" id="CHEBI:30616"/>
        <dbReference type="ChEBI" id="CHEBI:43474"/>
        <dbReference type="ChEBI" id="CHEBI:456216"/>
        <dbReference type="EC" id="7.2.2.12"/>
    </reaction>
</comment>
<evidence type="ECO:0000256" key="3">
    <source>
        <dbReference type="ARBA" id="ARBA00022692"/>
    </source>
</evidence>
<feature type="transmembrane region" description="Helical" evidence="10">
    <location>
        <begin position="93"/>
        <end position="112"/>
    </location>
</feature>
<feature type="transmembrane region" description="Helical" evidence="10">
    <location>
        <begin position="339"/>
        <end position="364"/>
    </location>
</feature>
<keyword evidence="13" id="KW-1185">Reference proteome</keyword>
<gene>
    <name evidence="12" type="ORF">KX01_727</name>
</gene>
<evidence type="ECO:0000256" key="9">
    <source>
        <dbReference type="ARBA" id="ARBA00047308"/>
    </source>
</evidence>
<name>A0A1J0KWJ1_9GAMM</name>
<dbReference type="PRINTS" id="PR00119">
    <property type="entry name" value="CATATPASE"/>
</dbReference>
<dbReference type="SUPFAM" id="SSF55008">
    <property type="entry name" value="HMA, heavy metal-associated domain"/>
    <property type="match status" value="1"/>
</dbReference>
<dbReference type="InterPro" id="IPR018303">
    <property type="entry name" value="ATPase_P-typ_P_site"/>
</dbReference>